<dbReference type="InterPro" id="IPR001220">
    <property type="entry name" value="Legume_lectin_dom"/>
</dbReference>
<dbReference type="Gene3D" id="2.60.120.200">
    <property type="match status" value="1"/>
</dbReference>
<dbReference type="PROSITE" id="PS00107">
    <property type="entry name" value="PROTEIN_KINASE_ATP"/>
    <property type="match status" value="1"/>
</dbReference>
<dbReference type="InterPro" id="IPR017441">
    <property type="entry name" value="Protein_kinase_ATP_BS"/>
</dbReference>
<evidence type="ECO:0000256" key="2">
    <source>
        <dbReference type="ARBA" id="ARBA00008536"/>
    </source>
</evidence>
<dbReference type="Proteomes" id="UP000652761">
    <property type="component" value="Unassembled WGS sequence"/>
</dbReference>
<evidence type="ECO:0000256" key="13">
    <source>
        <dbReference type="ARBA" id="ARBA00022989"/>
    </source>
</evidence>
<evidence type="ECO:0000256" key="6">
    <source>
        <dbReference type="ARBA" id="ARBA00022679"/>
    </source>
</evidence>
<dbReference type="FunFam" id="3.30.200.20:FF:000039">
    <property type="entry name" value="receptor-like protein kinase FERONIA"/>
    <property type="match status" value="1"/>
</dbReference>
<dbReference type="Gene3D" id="3.30.200.20">
    <property type="entry name" value="Phosphorylase Kinase, domain 1"/>
    <property type="match status" value="1"/>
</dbReference>
<feature type="chain" id="PRO_5032636258" description="non-specific serine/threonine protein kinase" evidence="18">
    <location>
        <begin position="18"/>
        <end position="656"/>
    </location>
</feature>
<keyword evidence="9" id="KW-0430">Lectin</keyword>
<keyword evidence="7" id="KW-0812">Transmembrane</keyword>
<keyword evidence="8 18" id="KW-0732">Signal</keyword>
<evidence type="ECO:0000256" key="1">
    <source>
        <dbReference type="ARBA" id="ARBA00004479"/>
    </source>
</evidence>
<dbReference type="FunFam" id="1.10.510.10:FF:000517">
    <property type="entry name" value="Putative receptor kinase Lecrk"/>
    <property type="match status" value="1"/>
</dbReference>
<comment type="subcellular location">
    <subcellularLocation>
        <location evidence="1">Membrane</location>
        <topology evidence="1">Single-pass type I membrane protein</topology>
    </subcellularLocation>
</comment>
<evidence type="ECO:0000256" key="15">
    <source>
        <dbReference type="ARBA" id="ARBA00023170"/>
    </source>
</evidence>
<dbReference type="GO" id="GO:0004674">
    <property type="term" value="F:protein serine/threonine kinase activity"/>
    <property type="evidence" value="ECO:0007669"/>
    <property type="project" value="UniProtKB-KW"/>
</dbReference>
<feature type="signal peptide" evidence="18">
    <location>
        <begin position="1"/>
        <end position="17"/>
    </location>
</feature>
<feature type="domain" description="Protein kinase" evidence="19">
    <location>
        <begin position="341"/>
        <end position="610"/>
    </location>
</feature>
<dbReference type="SMR" id="A0A843XUI6"/>
<keyword evidence="10 17" id="KW-0547">Nucleotide-binding</keyword>
<dbReference type="InterPro" id="IPR050528">
    <property type="entry name" value="L-type_Lectin-RKs"/>
</dbReference>
<dbReference type="SMART" id="SM00220">
    <property type="entry name" value="S_TKc"/>
    <property type="match status" value="1"/>
</dbReference>
<evidence type="ECO:0000256" key="18">
    <source>
        <dbReference type="SAM" id="SignalP"/>
    </source>
</evidence>
<dbReference type="SUPFAM" id="SSF56112">
    <property type="entry name" value="Protein kinase-like (PK-like)"/>
    <property type="match status" value="1"/>
</dbReference>
<dbReference type="InterPro" id="IPR000719">
    <property type="entry name" value="Prot_kinase_dom"/>
</dbReference>
<dbReference type="GO" id="GO:0016020">
    <property type="term" value="C:membrane"/>
    <property type="evidence" value="ECO:0007669"/>
    <property type="project" value="UniProtKB-SubCell"/>
</dbReference>
<dbReference type="AlphaFoldDB" id="A0A843XUI6"/>
<evidence type="ECO:0000259" key="19">
    <source>
        <dbReference type="PROSITE" id="PS50011"/>
    </source>
</evidence>
<dbReference type="Pfam" id="PF00139">
    <property type="entry name" value="Lectin_legB"/>
    <property type="match status" value="1"/>
</dbReference>
<dbReference type="Gene3D" id="1.10.510.10">
    <property type="entry name" value="Transferase(Phosphotransferase) domain 1"/>
    <property type="match status" value="1"/>
</dbReference>
<organism evidence="20 21">
    <name type="scientific">Colocasia esculenta</name>
    <name type="common">Wild taro</name>
    <name type="synonym">Arum esculentum</name>
    <dbReference type="NCBI Taxonomy" id="4460"/>
    <lineage>
        <taxon>Eukaryota</taxon>
        <taxon>Viridiplantae</taxon>
        <taxon>Streptophyta</taxon>
        <taxon>Embryophyta</taxon>
        <taxon>Tracheophyta</taxon>
        <taxon>Spermatophyta</taxon>
        <taxon>Magnoliopsida</taxon>
        <taxon>Liliopsida</taxon>
        <taxon>Araceae</taxon>
        <taxon>Aroideae</taxon>
        <taxon>Colocasieae</taxon>
        <taxon>Colocasia</taxon>
    </lineage>
</organism>
<comment type="similarity">
    <text evidence="3">In the C-terminal section; belongs to the protein kinase superfamily. Ser/Thr protein kinase family.</text>
</comment>
<evidence type="ECO:0000256" key="12">
    <source>
        <dbReference type="ARBA" id="ARBA00022840"/>
    </source>
</evidence>
<dbReference type="EC" id="2.7.11.1" evidence="4"/>
<evidence type="ECO:0000256" key="17">
    <source>
        <dbReference type="PROSITE-ProRule" id="PRU10141"/>
    </source>
</evidence>
<dbReference type="PROSITE" id="PS50011">
    <property type="entry name" value="PROTEIN_KINASE_DOM"/>
    <property type="match status" value="1"/>
</dbReference>
<evidence type="ECO:0000256" key="16">
    <source>
        <dbReference type="ARBA" id="ARBA00023180"/>
    </source>
</evidence>
<evidence type="ECO:0000256" key="10">
    <source>
        <dbReference type="ARBA" id="ARBA00022741"/>
    </source>
</evidence>
<dbReference type="PROSITE" id="PS00108">
    <property type="entry name" value="PROTEIN_KINASE_ST"/>
    <property type="match status" value="1"/>
</dbReference>
<dbReference type="EMBL" id="NMUH01014007">
    <property type="protein sequence ID" value="MQM22803.1"/>
    <property type="molecule type" value="Genomic_DNA"/>
</dbReference>
<evidence type="ECO:0000256" key="5">
    <source>
        <dbReference type="ARBA" id="ARBA00022527"/>
    </source>
</evidence>
<evidence type="ECO:0000256" key="11">
    <source>
        <dbReference type="ARBA" id="ARBA00022777"/>
    </source>
</evidence>
<evidence type="ECO:0000256" key="4">
    <source>
        <dbReference type="ARBA" id="ARBA00012513"/>
    </source>
</evidence>
<dbReference type="CDD" id="cd14066">
    <property type="entry name" value="STKc_IRAK"/>
    <property type="match status" value="1"/>
</dbReference>
<dbReference type="GO" id="GO:0005524">
    <property type="term" value="F:ATP binding"/>
    <property type="evidence" value="ECO:0007669"/>
    <property type="project" value="UniProtKB-UniRule"/>
</dbReference>
<feature type="binding site" evidence="17">
    <location>
        <position position="370"/>
    </location>
    <ligand>
        <name>ATP</name>
        <dbReference type="ChEBI" id="CHEBI:30616"/>
    </ligand>
</feature>
<protein>
    <recommendedName>
        <fullName evidence="4">non-specific serine/threonine protein kinase</fullName>
        <ecNumber evidence="4">2.7.11.1</ecNumber>
    </recommendedName>
</protein>
<keyword evidence="11" id="KW-0418">Kinase</keyword>
<evidence type="ECO:0000256" key="14">
    <source>
        <dbReference type="ARBA" id="ARBA00023136"/>
    </source>
</evidence>
<dbReference type="InterPro" id="IPR008271">
    <property type="entry name" value="Ser/Thr_kinase_AS"/>
</dbReference>
<dbReference type="OrthoDB" id="543442at2759"/>
<dbReference type="InterPro" id="IPR011009">
    <property type="entry name" value="Kinase-like_dom_sf"/>
</dbReference>
<accession>A0A843XUI6</accession>
<keyword evidence="21" id="KW-1185">Reference proteome</keyword>
<sequence>MLSRILLCFFLLRLAAPDEEGFLFNGFQGAHLNLDGAAEITSEGLVRLTNSTAPDKSHVFFGDPVRFKGDPGSNVYSFSSCFVFGIVPLYPGLSGHGVAFFISPSKDLHGTIGSQYMGLFNTSNNGNPSNHIFAVELDTVRNPEFGDIDDNHVGIDINSMSSFESRPVGFYANSSGRFENLSLISGGPIQVWVEYDGERMQVNVTVSPMEAAKPSVPLLSSVVNLSSVLLDRPMYVGLSSSSNTFLSSHYLMGWSFKMNGAAQALNISGLPALPRNRAAGQHPLEIWLRLAVALSALVAVASIIILVRRKIKYAELLEDWEKDYRHRRFPYKELFDATHGFDEKGLLGEGGFGRVYNGILPRSKVEVAIKRISHESSHGMKQFIAEIVSIGRLRHRHLVEFLGYCRRRGELLLVYNLMPGGSLDKLLFDHAGLTLEWKERLRIIKGVAAGLLYLHEEWEKVVIHRDVKASNVLLDSDFNGRLGDFGLARLYDHGSDPQRTQVFGTVGYLAPEMIRTRRATKATDVFAFGVFLLEVACGRRPVDPKSPEVEMVLVDWVLRCWRSERILQVVDPRMREYVAEEVETVLKLGLLCCDPLPGARPSMRQVSLFLEGLLPLPESGSSYLDPSVTALMENEALDVRFMSYSPETVSLLYVGR</sequence>
<evidence type="ECO:0000256" key="9">
    <source>
        <dbReference type="ARBA" id="ARBA00022734"/>
    </source>
</evidence>
<dbReference type="GO" id="GO:0030246">
    <property type="term" value="F:carbohydrate binding"/>
    <property type="evidence" value="ECO:0007669"/>
    <property type="project" value="UniProtKB-KW"/>
</dbReference>
<comment type="caution">
    <text evidence="20">The sequence shown here is derived from an EMBL/GenBank/DDBJ whole genome shotgun (WGS) entry which is preliminary data.</text>
</comment>
<keyword evidence="14" id="KW-0472">Membrane</keyword>
<evidence type="ECO:0000256" key="8">
    <source>
        <dbReference type="ARBA" id="ARBA00022729"/>
    </source>
</evidence>
<gene>
    <name evidence="20" type="ORF">Taro_055860</name>
</gene>
<comment type="similarity">
    <text evidence="2">In the N-terminal section; belongs to the leguminous lectin family.</text>
</comment>
<keyword evidence="6" id="KW-0808">Transferase</keyword>
<dbReference type="Pfam" id="PF00069">
    <property type="entry name" value="Pkinase"/>
    <property type="match status" value="1"/>
</dbReference>
<dbReference type="InterPro" id="IPR013320">
    <property type="entry name" value="ConA-like_dom_sf"/>
</dbReference>
<keyword evidence="13" id="KW-1133">Transmembrane helix</keyword>
<proteinExistence type="inferred from homology"/>
<evidence type="ECO:0000256" key="7">
    <source>
        <dbReference type="ARBA" id="ARBA00022692"/>
    </source>
</evidence>
<evidence type="ECO:0000313" key="20">
    <source>
        <dbReference type="EMBL" id="MQM22803.1"/>
    </source>
</evidence>
<evidence type="ECO:0000313" key="21">
    <source>
        <dbReference type="Proteomes" id="UP000652761"/>
    </source>
</evidence>
<keyword evidence="15" id="KW-0675">Receptor</keyword>
<keyword evidence="5" id="KW-0723">Serine/threonine-protein kinase</keyword>
<dbReference type="CDD" id="cd06899">
    <property type="entry name" value="lectin_legume_LecRK_Arcelin_ConA"/>
    <property type="match status" value="1"/>
</dbReference>
<keyword evidence="16" id="KW-0325">Glycoprotein</keyword>
<name>A0A843XUI6_COLES</name>
<evidence type="ECO:0000256" key="3">
    <source>
        <dbReference type="ARBA" id="ARBA00010217"/>
    </source>
</evidence>
<dbReference type="PANTHER" id="PTHR27007">
    <property type="match status" value="1"/>
</dbReference>
<dbReference type="SUPFAM" id="SSF49899">
    <property type="entry name" value="Concanavalin A-like lectins/glucanases"/>
    <property type="match status" value="1"/>
</dbReference>
<reference evidence="20" key="1">
    <citation type="submission" date="2017-07" db="EMBL/GenBank/DDBJ databases">
        <title>Taro Niue Genome Assembly and Annotation.</title>
        <authorList>
            <person name="Atibalentja N."/>
            <person name="Keating K."/>
            <person name="Fields C.J."/>
        </authorList>
    </citation>
    <scope>NUCLEOTIDE SEQUENCE</scope>
    <source>
        <strain evidence="20">Niue_2</strain>
        <tissue evidence="20">Leaf</tissue>
    </source>
</reference>
<dbReference type="FunFam" id="2.60.120.200:FF:000051">
    <property type="entry name" value="L-type lectin-domain containing receptor kinase V.9"/>
    <property type="match status" value="1"/>
</dbReference>
<keyword evidence="12 17" id="KW-0067">ATP-binding</keyword>